<keyword evidence="1" id="KW-0732">Signal</keyword>
<feature type="signal peptide" evidence="1">
    <location>
        <begin position="1"/>
        <end position="19"/>
    </location>
</feature>
<reference evidence="2" key="1">
    <citation type="submission" date="2020-12" db="EMBL/GenBank/DDBJ databases">
        <title>Metabolic potential, ecology and presence of endohyphal bacteria is reflected in genomic diversity of Mucoromycotina.</title>
        <authorList>
            <person name="Muszewska A."/>
            <person name="Okrasinska A."/>
            <person name="Steczkiewicz K."/>
            <person name="Drgas O."/>
            <person name="Orlowska M."/>
            <person name="Perlinska-Lenart U."/>
            <person name="Aleksandrzak-Piekarczyk T."/>
            <person name="Szatraj K."/>
            <person name="Zielenkiewicz U."/>
            <person name="Pilsyk S."/>
            <person name="Malc E."/>
            <person name="Mieczkowski P."/>
            <person name="Kruszewska J.S."/>
            <person name="Biernat P."/>
            <person name="Pawlowska J."/>
        </authorList>
    </citation>
    <scope>NUCLEOTIDE SEQUENCE</scope>
    <source>
        <strain evidence="2">WA0000051536</strain>
    </source>
</reference>
<evidence type="ECO:0000313" key="2">
    <source>
        <dbReference type="EMBL" id="KAG2176545.1"/>
    </source>
</evidence>
<dbReference type="Proteomes" id="UP000612746">
    <property type="component" value="Unassembled WGS sequence"/>
</dbReference>
<evidence type="ECO:0000313" key="3">
    <source>
        <dbReference type="Proteomes" id="UP000612746"/>
    </source>
</evidence>
<dbReference type="AlphaFoldDB" id="A0A8H7PMN5"/>
<feature type="chain" id="PRO_5034378785" evidence="1">
    <location>
        <begin position="20"/>
        <end position="548"/>
    </location>
</feature>
<dbReference type="GO" id="GO:0098703">
    <property type="term" value="P:calcium ion import across plasma membrane"/>
    <property type="evidence" value="ECO:0007669"/>
    <property type="project" value="InterPro"/>
</dbReference>
<dbReference type="PANTHER" id="PTHR39142:SF1">
    <property type="entry name" value="AEL197CP"/>
    <property type="match status" value="1"/>
</dbReference>
<name>A0A8H7PMN5_9FUNG</name>
<proteinExistence type="predicted"/>
<accession>A0A8H7PMN5</accession>
<dbReference type="PANTHER" id="PTHR39142">
    <property type="entry name" value="MID1P"/>
    <property type="match status" value="1"/>
</dbReference>
<sequence>MQPMLLLGFLLFLPCIVSAQNSVTVALNNSQIMNNVLPSGGIQHYFFDSNSQVQQPTLPVPIITTAATTHAATSSASSVSVLPTASVPSHARRLLPRAGSFAAIYLTVTVCSQPQPPSNYQGFVPPLQVFVSTTSSNSLPGPNVPEASPLNTTWSGFTSWNSTLSPTTQLWVGVSAPALAAGWTGNWTYQIGTSTIAPLHELLIPTMDDSIAYMTLDDSDNNNALFLTSSYQGSQAPNFTVLITTSVPQELGYSICAAQKFVQAHPVNYTMTTRGPFNATRQQAYVSGLSPATKYTAYLLQPRSNNLPAAYGPPITFNTKSELNCRLVYGLSFCDQVAYSVATNPNDPGADIWNLTQSYDQNAVQVFQPFATALSQFNCDTTQYSLVRNCTDCYNDYKNWMCSVLIPRCTTPSPFNQGDGMSDGPSQALHEVPFNQSRNPWIDSTYSPNQWTELLPCIDLCYRVVQSCPPFMQFNCPSGDIASSQYGYWQTGTASQNGTNAVFDINNPTCNRMGLNTTLLVLSGALPTLSTPSSLYAFTVLVAICLFI</sequence>
<comment type="caution">
    <text evidence="2">The sequence shown here is derived from an EMBL/GenBank/DDBJ whole genome shotgun (WGS) entry which is preliminary data.</text>
</comment>
<dbReference type="Pfam" id="PF12929">
    <property type="entry name" value="Mid1"/>
    <property type="match status" value="1"/>
</dbReference>
<dbReference type="InterPro" id="IPR024338">
    <property type="entry name" value="MID1/Yam8"/>
</dbReference>
<keyword evidence="3" id="KW-1185">Reference proteome</keyword>
<dbReference type="Gene3D" id="1.10.2000.10">
    <property type="entry name" value="Frizzled cysteine-rich domain"/>
    <property type="match status" value="1"/>
</dbReference>
<dbReference type="OrthoDB" id="5405745at2759"/>
<gene>
    <name evidence="2" type="ORF">INT44_007208</name>
</gene>
<dbReference type="EMBL" id="JAEPRA010000013">
    <property type="protein sequence ID" value="KAG2176545.1"/>
    <property type="molecule type" value="Genomic_DNA"/>
</dbReference>
<evidence type="ECO:0000256" key="1">
    <source>
        <dbReference type="SAM" id="SignalP"/>
    </source>
</evidence>
<dbReference type="GO" id="GO:0005262">
    <property type="term" value="F:calcium channel activity"/>
    <property type="evidence" value="ECO:0007669"/>
    <property type="project" value="InterPro"/>
</dbReference>
<organism evidence="2 3">
    <name type="scientific">Umbelopsis vinacea</name>
    <dbReference type="NCBI Taxonomy" id="44442"/>
    <lineage>
        <taxon>Eukaryota</taxon>
        <taxon>Fungi</taxon>
        <taxon>Fungi incertae sedis</taxon>
        <taxon>Mucoromycota</taxon>
        <taxon>Mucoromycotina</taxon>
        <taxon>Umbelopsidomycetes</taxon>
        <taxon>Umbelopsidales</taxon>
        <taxon>Umbelopsidaceae</taxon>
        <taxon>Umbelopsis</taxon>
    </lineage>
</organism>
<dbReference type="InterPro" id="IPR036790">
    <property type="entry name" value="Frizzled_dom_sf"/>
</dbReference>
<protein>
    <submittedName>
        <fullName evidence="2">Uncharacterized protein</fullName>
    </submittedName>
</protein>